<feature type="region of interest" description="Disordered" evidence="1">
    <location>
        <begin position="427"/>
        <end position="452"/>
    </location>
</feature>
<dbReference type="AlphaFoldDB" id="W2RPJ1"/>
<dbReference type="Proteomes" id="UP000030752">
    <property type="component" value="Unassembled WGS sequence"/>
</dbReference>
<feature type="compositionally biased region" description="Polar residues" evidence="1">
    <location>
        <begin position="443"/>
        <end position="452"/>
    </location>
</feature>
<dbReference type="RefSeq" id="XP_008719010.1">
    <property type="nucleotide sequence ID" value="XM_008720788.1"/>
</dbReference>
<protein>
    <submittedName>
        <fullName evidence="2">Uncharacterized protein</fullName>
    </submittedName>
</protein>
<dbReference type="GeneID" id="19973795"/>
<dbReference type="InParanoid" id="W2RPJ1"/>
<keyword evidence="3" id="KW-1185">Reference proteome</keyword>
<proteinExistence type="predicted"/>
<dbReference type="EMBL" id="KB822722">
    <property type="protein sequence ID" value="ETN38421.1"/>
    <property type="molecule type" value="Genomic_DNA"/>
</dbReference>
<dbReference type="HOGENOM" id="CLU_402787_0_0_1"/>
<sequence>MAASEFVVAVTGAILAAAALLFAILQTASALSQYLASMNRCGRAITGAFELRQGFFWSLLSLTLNPRYRMPVLTMPGLRSTIPIMEHRPIENTLHYGQNFDETLNSYMDRKTARVTGPQRALPISYRQTIWALILRIAVCPFLLATFPLSLVLCIPCLGKWVYEGASTGEWDWGEDDSNGEHECGGFSLGACALCPFLVFPWLFKGAIKRKTEAQTSTVTTSSTPGLEAACWVQFLMNYQATWWGHANLRWEWRLASLIPADLYGASAETTMADVQLLAVLGGMHFSDNGSIIGRTLCGEQLTVSQHSVLGTTAYYRSGRENVRAEIELSDPMRLGWLLYSVEARRMAGLRRAPVGGRYKNQAVALSSHCNIDAGGISDLSAERVVRHLARRRTIYDAQLSYSCGDAIWTLWTQGFQTYAQTLLERPPQQNHPIGSAHPSFSRPRQTAPSRSTHQKAILSDWNRSEVGIFWGPLGSGINSCSCMQCCRDWINTATSSNKLAKSHPRAAALLACGGSFWPALEIAKGPNGVSDETVGPTVDVPDDDYLQIHGKGPLPTVEILVQACCTGNNALATCCGTLARLIDESDAASFPDQVLAVVALNTRWLAKVESERLRLAAEELVFGHHPSIGQASTPDNIETIKNVIAYTEKLLLLLRQHIGSANVWDSPLGPPLEDFSPIALGA</sequence>
<gene>
    <name evidence="2" type="ORF">HMPREF1541_06456</name>
</gene>
<evidence type="ECO:0000313" key="3">
    <source>
        <dbReference type="Proteomes" id="UP000030752"/>
    </source>
</evidence>
<evidence type="ECO:0000256" key="1">
    <source>
        <dbReference type="SAM" id="MobiDB-lite"/>
    </source>
</evidence>
<reference evidence="2 3" key="1">
    <citation type="submission" date="2013-03" db="EMBL/GenBank/DDBJ databases">
        <title>The Genome Sequence of Phialophora europaea CBS 101466.</title>
        <authorList>
            <consortium name="The Broad Institute Genomics Platform"/>
            <person name="Cuomo C."/>
            <person name="de Hoog S."/>
            <person name="Gorbushina A."/>
            <person name="Walker B."/>
            <person name="Young S.K."/>
            <person name="Zeng Q."/>
            <person name="Gargeya S."/>
            <person name="Fitzgerald M."/>
            <person name="Haas B."/>
            <person name="Abouelleil A."/>
            <person name="Allen A.W."/>
            <person name="Alvarado L."/>
            <person name="Arachchi H.M."/>
            <person name="Berlin A.M."/>
            <person name="Chapman S.B."/>
            <person name="Gainer-Dewar J."/>
            <person name="Goldberg J."/>
            <person name="Griggs A."/>
            <person name="Gujja S."/>
            <person name="Hansen M."/>
            <person name="Howarth C."/>
            <person name="Imamovic A."/>
            <person name="Ireland A."/>
            <person name="Larimer J."/>
            <person name="McCowan C."/>
            <person name="Murphy C."/>
            <person name="Pearson M."/>
            <person name="Poon T.W."/>
            <person name="Priest M."/>
            <person name="Roberts A."/>
            <person name="Saif S."/>
            <person name="Shea T."/>
            <person name="Sisk P."/>
            <person name="Sykes S."/>
            <person name="Wortman J."/>
            <person name="Nusbaum C."/>
            <person name="Birren B."/>
        </authorList>
    </citation>
    <scope>NUCLEOTIDE SEQUENCE [LARGE SCALE GENOMIC DNA]</scope>
    <source>
        <strain evidence="2 3">CBS 101466</strain>
    </source>
</reference>
<name>W2RPJ1_CYPE1</name>
<evidence type="ECO:0000313" key="2">
    <source>
        <dbReference type="EMBL" id="ETN38421.1"/>
    </source>
</evidence>
<dbReference type="OrthoDB" id="4582317at2759"/>
<dbReference type="VEuPathDB" id="FungiDB:HMPREF1541_06456"/>
<organism evidence="2 3">
    <name type="scientific">Cyphellophora europaea (strain CBS 101466)</name>
    <name type="common">Phialophora europaea</name>
    <dbReference type="NCBI Taxonomy" id="1220924"/>
    <lineage>
        <taxon>Eukaryota</taxon>
        <taxon>Fungi</taxon>
        <taxon>Dikarya</taxon>
        <taxon>Ascomycota</taxon>
        <taxon>Pezizomycotina</taxon>
        <taxon>Eurotiomycetes</taxon>
        <taxon>Chaetothyriomycetidae</taxon>
        <taxon>Chaetothyriales</taxon>
        <taxon>Cyphellophoraceae</taxon>
        <taxon>Cyphellophora</taxon>
    </lineage>
</organism>
<dbReference type="eggNOG" id="ENOG502T9BR">
    <property type="taxonomic scope" value="Eukaryota"/>
</dbReference>
<accession>W2RPJ1</accession>